<organism evidence="2 4">
    <name type="scientific">Chitinophaga sancti</name>
    <dbReference type="NCBI Taxonomy" id="1004"/>
    <lineage>
        <taxon>Bacteria</taxon>
        <taxon>Pseudomonadati</taxon>
        <taxon>Bacteroidota</taxon>
        <taxon>Chitinophagia</taxon>
        <taxon>Chitinophagales</taxon>
        <taxon>Chitinophagaceae</taxon>
        <taxon>Chitinophaga</taxon>
    </lineage>
</organism>
<protein>
    <submittedName>
        <fullName evidence="3">NAD-dependent epimerase/dehydratase family protein</fullName>
    </submittedName>
    <submittedName>
        <fullName evidence="2">Nucleoside-diphosphate-sugar epimerase</fullName>
    </submittedName>
</protein>
<evidence type="ECO:0000313" key="2">
    <source>
        <dbReference type="EMBL" id="SFW69219.1"/>
    </source>
</evidence>
<gene>
    <name evidence="2" type="ORF">SAMN05661012_03563</name>
    <name evidence="3" type="ORF">SR876_28220</name>
</gene>
<dbReference type="InterPro" id="IPR051783">
    <property type="entry name" value="NAD(P)-dependent_oxidoreduct"/>
</dbReference>
<evidence type="ECO:0000313" key="3">
    <source>
        <dbReference type="EMBL" id="WQG88819.1"/>
    </source>
</evidence>
<accession>A0A1K1RBN9</accession>
<dbReference type="EMBL" id="FPIZ01000011">
    <property type="protein sequence ID" value="SFW69219.1"/>
    <property type="molecule type" value="Genomic_DNA"/>
</dbReference>
<name>A0A1K1RBN9_9BACT</name>
<reference evidence="2 4" key="1">
    <citation type="submission" date="2016-11" db="EMBL/GenBank/DDBJ databases">
        <authorList>
            <person name="Jaros S."/>
            <person name="Januszkiewicz K."/>
            <person name="Wedrychowicz H."/>
        </authorList>
    </citation>
    <scope>NUCLEOTIDE SEQUENCE [LARGE SCALE GENOMIC DNA]</scope>
    <source>
        <strain evidence="2 4">DSM 784</strain>
    </source>
</reference>
<dbReference type="InterPro" id="IPR001509">
    <property type="entry name" value="Epimerase_deHydtase"/>
</dbReference>
<dbReference type="SUPFAM" id="SSF51735">
    <property type="entry name" value="NAD(P)-binding Rossmann-fold domains"/>
    <property type="match status" value="1"/>
</dbReference>
<feature type="domain" description="NAD-dependent epimerase/dehydratase" evidence="1">
    <location>
        <begin position="3"/>
        <end position="213"/>
    </location>
</feature>
<dbReference type="RefSeq" id="WP_072362579.1">
    <property type="nucleotide sequence ID" value="NZ_CP139972.1"/>
</dbReference>
<evidence type="ECO:0000313" key="4">
    <source>
        <dbReference type="Proteomes" id="UP000183788"/>
    </source>
</evidence>
<sequence>MKVFITGINGYIGGTIANLLINKGYEVTGLVRRPELLAPLSAMGIKAIAGTIDNAALLQSAAVAADAVIHTASHIDPYSLEVLLHTLKGTGKTLIHTSGSSILGRKEYGAASSFIYTEDDPLLPRIERIAWTGINNHVLQAATTGIRTIVIIPTMVYGIGRGLHKESIQLPLLWKIAREKGQGIYVEKGESIWSNVHVADLAELYLKALENAPAGSAFYAENGEASFKEIAAAMSAKLGVSQTLSLSMDEAIGIFGPDMSHYGLASNSRASSEKARRILGWQPSINGIFDHIKNEIS</sequence>
<dbReference type="PANTHER" id="PTHR48079">
    <property type="entry name" value="PROTEIN YEEZ"/>
    <property type="match status" value="1"/>
</dbReference>
<keyword evidence="5" id="KW-1185">Reference proteome</keyword>
<dbReference type="GO" id="GO:0005737">
    <property type="term" value="C:cytoplasm"/>
    <property type="evidence" value="ECO:0007669"/>
    <property type="project" value="TreeGrafter"/>
</dbReference>
<dbReference type="Gene3D" id="3.40.50.720">
    <property type="entry name" value="NAD(P)-binding Rossmann-like Domain"/>
    <property type="match status" value="1"/>
</dbReference>
<dbReference type="AlphaFoldDB" id="A0A1K1RBN9"/>
<dbReference type="Pfam" id="PF01370">
    <property type="entry name" value="Epimerase"/>
    <property type="match status" value="1"/>
</dbReference>
<evidence type="ECO:0000313" key="5">
    <source>
        <dbReference type="Proteomes" id="UP001326715"/>
    </source>
</evidence>
<dbReference type="InterPro" id="IPR036291">
    <property type="entry name" value="NAD(P)-bd_dom_sf"/>
</dbReference>
<dbReference type="PANTHER" id="PTHR48079:SF6">
    <property type="entry name" value="NAD(P)-BINDING DOMAIN-CONTAINING PROTEIN-RELATED"/>
    <property type="match status" value="1"/>
</dbReference>
<dbReference type="Proteomes" id="UP000183788">
    <property type="component" value="Unassembled WGS sequence"/>
</dbReference>
<dbReference type="STRING" id="1004.SAMN05661012_03563"/>
<dbReference type="EMBL" id="CP140154">
    <property type="protein sequence ID" value="WQG88819.1"/>
    <property type="molecule type" value="Genomic_DNA"/>
</dbReference>
<dbReference type="OrthoDB" id="9807212at2"/>
<dbReference type="GO" id="GO:0004029">
    <property type="term" value="F:aldehyde dehydrogenase (NAD+) activity"/>
    <property type="evidence" value="ECO:0007669"/>
    <property type="project" value="TreeGrafter"/>
</dbReference>
<dbReference type="Proteomes" id="UP001326715">
    <property type="component" value="Chromosome"/>
</dbReference>
<proteinExistence type="predicted"/>
<evidence type="ECO:0000259" key="1">
    <source>
        <dbReference type="Pfam" id="PF01370"/>
    </source>
</evidence>
<reference evidence="3 5" key="2">
    <citation type="submission" date="2023-11" db="EMBL/GenBank/DDBJ databases">
        <title>MicrobeMod: A computational toolkit for identifying prokaryotic methylation and restriction-modification with nanopore sequencing.</title>
        <authorList>
            <person name="Crits-Christoph A."/>
            <person name="Kang S.C."/>
            <person name="Lee H."/>
            <person name="Ostrov N."/>
        </authorList>
    </citation>
    <scope>NUCLEOTIDE SEQUENCE [LARGE SCALE GENOMIC DNA]</scope>
    <source>
        <strain evidence="3 5">ATCC 23090</strain>
    </source>
</reference>